<organism evidence="2 3">
    <name type="scientific">Bombiscardovia nodaiensis</name>
    <dbReference type="NCBI Taxonomy" id="2932181"/>
    <lineage>
        <taxon>Bacteria</taxon>
        <taxon>Bacillati</taxon>
        <taxon>Actinomycetota</taxon>
        <taxon>Actinomycetes</taxon>
        <taxon>Bifidobacteriales</taxon>
        <taxon>Bifidobacteriaceae</taxon>
        <taxon>Bombiscardovia</taxon>
    </lineage>
</organism>
<feature type="transmembrane region" description="Helical" evidence="1">
    <location>
        <begin position="58"/>
        <end position="80"/>
    </location>
</feature>
<proteinExistence type="predicted"/>
<evidence type="ECO:0008006" key="4">
    <source>
        <dbReference type="Google" id="ProtNLM"/>
    </source>
</evidence>
<sequence length="110" mass="11838">MLNGIDLDDPQQNPAYGHWDPYAIVAFVMSLCLPVPLISAIMGGIAMYRTRTFHMKGFGLALAAVIINVIYSLLALWMLMSGMTAGDLFQQMTQSVVPSPSDSDGGNLTA</sequence>
<keyword evidence="1" id="KW-0812">Transmembrane</keyword>
<accession>A0ABN6SD27</accession>
<gene>
    <name evidence="2" type="ORF">KIM372_07170</name>
</gene>
<evidence type="ECO:0000313" key="2">
    <source>
        <dbReference type="EMBL" id="BDR52810.1"/>
    </source>
</evidence>
<keyword evidence="3" id="KW-1185">Reference proteome</keyword>
<keyword evidence="1" id="KW-0472">Membrane</keyword>
<name>A0ABN6SD27_9BIFI</name>
<dbReference type="Proteomes" id="UP001321766">
    <property type="component" value="Chromosome"/>
</dbReference>
<feature type="transmembrane region" description="Helical" evidence="1">
    <location>
        <begin position="22"/>
        <end position="46"/>
    </location>
</feature>
<evidence type="ECO:0000313" key="3">
    <source>
        <dbReference type="Proteomes" id="UP001321766"/>
    </source>
</evidence>
<protein>
    <recommendedName>
        <fullName evidence="4">DUF4190 domain-containing protein</fullName>
    </recommendedName>
</protein>
<dbReference type="EMBL" id="AP026798">
    <property type="protein sequence ID" value="BDR52810.1"/>
    <property type="molecule type" value="Genomic_DNA"/>
</dbReference>
<keyword evidence="1" id="KW-1133">Transmembrane helix</keyword>
<reference evidence="2 3" key="1">
    <citation type="journal article" date="2023" name="Microbiol. Spectr.">
        <title>Symbiosis of Carpenter Bees with Uncharacterized Lactic Acid Bacteria Showing NAD Auxotrophy.</title>
        <authorList>
            <person name="Kawasaki S."/>
            <person name="Ozawa K."/>
            <person name="Mori T."/>
            <person name="Yamamoto A."/>
            <person name="Ito M."/>
            <person name="Ohkuma M."/>
            <person name="Sakamoto M."/>
            <person name="Matsutani M."/>
        </authorList>
    </citation>
    <scope>NUCLEOTIDE SEQUENCE [LARGE SCALE GENOMIC DNA]</scope>
    <source>
        <strain evidence="2 3">Kim37-2</strain>
    </source>
</reference>
<evidence type="ECO:0000256" key="1">
    <source>
        <dbReference type="SAM" id="Phobius"/>
    </source>
</evidence>